<evidence type="ECO:0000313" key="1">
    <source>
        <dbReference type="EMBL" id="EQD71078.1"/>
    </source>
</evidence>
<reference evidence="1" key="1">
    <citation type="submission" date="2013-08" db="EMBL/GenBank/DDBJ databases">
        <authorList>
            <person name="Mendez C."/>
            <person name="Richter M."/>
            <person name="Ferrer M."/>
            <person name="Sanchez J."/>
        </authorList>
    </citation>
    <scope>NUCLEOTIDE SEQUENCE</scope>
</reference>
<dbReference type="EMBL" id="AUZY01002913">
    <property type="protein sequence ID" value="EQD71078.1"/>
    <property type="molecule type" value="Genomic_DNA"/>
</dbReference>
<proteinExistence type="predicted"/>
<dbReference type="SUPFAM" id="SSF51726">
    <property type="entry name" value="UROD/MetE-like"/>
    <property type="match status" value="1"/>
</dbReference>
<organism evidence="1">
    <name type="scientific">mine drainage metagenome</name>
    <dbReference type="NCBI Taxonomy" id="410659"/>
    <lineage>
        <taxon>unclassified sequences</taxon>
        <taxon>metagenomes</taxon>
        <taxon>ecological metagenomes</taxon>
    </lineage>
</organism>
<protein>
    <submittedName>
        <fullName evidence="1">Uncharacterized protein</fullName>
    </submittedName>
</protein>
<gene>
    <name evidence="1" type="ORF">B1B_04655</name>
</gene>
<accession>T1BRC8</accession>
<reference evidence="1" key="2">
    <citation type="journal article" date="2014" name="ISME J.">
        <title>Microbial stratification in low pH oxic and suboxic macroscopic growths along an acid mine drainage.</title>
        <authorList>
            <person name="Mendez-Garcia C."/>
            <person name="Mesa V."/>
            <person name="Sprenger R.R."/>
            <person name="Richter M."/>
            <person name="Diez M.S."/>
            <person name="Solano J."/>
            <person name="Bargiela R."/>
            <person name="Golyshina O.V."/>
            <person name="Manteca A."/>
            <person name="Ramos J.L."/>
            <person name="Gallego J.R."/>
            <person name="Llorente I."/>
            <person name="Martins Dos Santos V.A."/>
            <person name="Jensen O.N."/>
            <person name="Pelaez A.I."/>
            <person name="Sanchez J."/>
            <person name="Ferrer M."/>
        </authorList>
    </citation>
    <scope>NUCLEOTIDE SEQUENCE</scope>
</reference>
<name>T1BRC8_9ZZZZ</name>
<dbReference type="AlphaFoldDB" id="T1BRC8"/>
<dbReference type="InterPro" id="IPR038071">
    <property type="entry name" value="UROD/MetE-like_sf"/>
</dbReference>
<comment type="caution">
    <text evidence="1">The sequence shown here is derived from an EMBL/GenBank/DDBJ whole genome shotgun (WGS) entry which is preliminary data.</text>
</comment>
<sequence length="82" mass="9618">MGKLVMVKIESIEYGLYPRSEQVRLSISKWERKALNHHSLGKLLDDEKRELLKHFSQSGVDYYTDPLINWQDILRMVASLSL</sequence>
<feature type="non-terminal residue" evidence="1">
    <location>
        <position position="82"/>
    </location>
</feature>